<dbReference type="Pfam" id="PF01497">
    <property type="entry name" value="Peripla_BP_2"/>
    <property type="match status" value="1"/>
</dbReference>
<protein>
    <recommendedName>
        <fullName evidence="3">Fe/B12 periplasmic-binding domain-containing protein</fullName>
    </recommendedName>
</protein>
<dbReference type="InterPro" id="IPR050902">
    <property type="entry name" value="ABC_Transporter_SBP"/>
</dbReference>
<dbReference type="PROSITE" id="PS51257">
    <property type="entry name" value="PROKAR_LIPOPROTEIN"/>
    <property type="match status" value="1"/>
</dbReference>
<dbReference type="EMBL" id="CP017634">
    <property type="protein sequence ID" value="ATW25591.1"/>
    <property type="molecule type" value="Genomic_DNA"/>
</dbReference>
<evidence type="ECO:0000256" key="1">
    <source>
        <dbReference type="ARBA" id="ARBA00008814"/>
    </source>
</evidence>
<feature type="chain" id="PRO_5038664453" description="Fe/B12 periplasmic-binding domain-containing protein" evidence="2">
    <location>
        <begin position="26"/>
        <end position="357"/>
    </location>
</feature>
<keyword evidence="2" id="KW-0732">Signal</keyword>
<evidence type="ECO:0000313" key="5">
    <source>
        <dbReference type="Proteomes" id="UP000323521"/>
    </source>
</evidence>
<evidence type="ECO:0000313" key="4">
    <source>
        <dbReference type="EMBL" id="ATW25591.1"/>
    </source>
</evidence>
<keyword evidence="5" id="KW-1185">Reference proteome</keyword>
<reference evidence="4 5" key="1">
    <citation type="submission" date="2016-10" db="EMBL/GenBank/DDBJ databases">
        <title>Complete Genome Sequence of Peptococcaceae strain DCMF.</title>
        <authorList>
            <person name="Edwards R.J."/>
            <person name="Holland S.I."/>
            <person name="Deshpande N.P."/>
            <person name="Wong Y.K."/>
            <person name="Ertan H."/>
            <person name="Manefield M."/>
            <person name="Russell T.L."/>
            <person name="Lee M.J."/>
        </authorList>
    </citation>
    <scope>NUCLEOTIDE SEQUENCE [LARGE SCALE GENOMIC DNA]</scope>
    <source>
        <strain evidence="4 5">DCMF</strain>
    </source>
</reference>
<feature type="domain" description="Fe/B12 periplasmic-binding" evidence="3">
    <location>
        <begin position="52"/>
        <end position="321"/>
    </location>
</feature>
<dbReference type="SUPFAM" id="SSF53807">
    <property type="entry name" value="Helical backbone' metal receptor"/>
    <property type="match status" value="1"/>
</dbReference>
<proteinExistence type="inferred from homology"/>
<sequence>MRMKKRRKKLILLFCLCLALLGAGCGTGPTIKSHTITQIDGREIQVPVDPRRIAAVYGPAYEAMVVLGAEDRVVVCADVQFENFPWAKKIFKRIGKLPYLVNVHSSVSTESLLQYQPDLVFTFARPNELRQLETAKVAAVPGLTSQSLDDVKAQLMVYAQALGGDAVHAAQRYADYFDKKRAMVKAVTDAIPREERPRVYYAGVDLLTTYGKYSDICELIEDAGGIAVSGGLAAGNRTQINFEQLAAWNPDYIFVDHGGMNDRNTVEQVLKATYQTKRYQAIHAVANRQVYLSPSGVFYWDMGLQKILLLLYMAKILYPQEFASLNMAQEVQEFYRDFYHYDLTDEEAERILNRQDP</sequence>
<feature type="signal peptide" evidence="2">
    <location>
        <begin position="1"/>
        <end position="25"/>
    </location>
</feature>
<dbReference type="PANTHER" id="PTHR30535:SF34">
    <property type="entry name" value="MOLYBDATE-BINDING PROTEIN MOLA"/>
    <property type="match status" value="1"/>
</dbReference>
<evidence type="ECO:0000256" key="2">
    <source>
        <dbReference type="SAM" id="SignalP"/>
    </source>
</evidence>
<name>A0A3G1KT08_FORW1</name>
<dbReference type="Gene3D" id="3.40.50.1980">
    <property type="entry name" value="Nitrogenase molybdenum iron protein domain"/>
    <property type="match status" value="2"/>
</dbReference>
<dbReference type="InterPro" id="IPR002491">
    <property type="entry name" value="ABC_transptr_periplasmic_BD"/>
</dbReference>
<dbReference type="OrthoDB" id="9787830at2"/>
<dbReference type="Proteomes" id="UP000323521">
    <property type="component" value="Chromosome"/>
</dbReference>
<organism evidence="4 5">
    <name type="scientific">Formimonas warabiya</name>
    <dbReference type="NCBI Taxonomy" id="1761012"/>
    <lineage>
        <taxon>Bacteria</taxon>
        <taxon>Bacillati</taxon>
        <taxon>Bacillota</taxon>
        <taxon>Clostridia</taxon>
        <taxon>Eubacteriales</taxon>
        <taxon>Peptococcaceae</taxon>
        <taxon>Candidatus Formimonas</taxon>
    </lineage>
</organism>
<dbReference type="PROSITE" id="PS50983">
    <property type="entry name" value="FE_B12_PBP"/>
    <property type="match status" value="1"/>
</dbReference>
<comment type="similarity">
    <text evidence="1">Belongs to the bacterial solute-binding protein 8 family.</text>
</comment>
<dbReference type="AlphaFoldDB" id="A0A3G1KT08"/>
<dbReference type="KEGG" id="fwa:DCMF_13235"/>
<gene>
    <name evidence="4" type="ORF">DCMF_13235</name>
</gene>
<evidence type="ECO:0000259" key="3">
    <source>
        <dbReference type="PROSITE" id="PS50983"/>
    </source>
</evidence>
<accession>A0A3G1KT08</accession>
<dbReference type="PANTHER" id="PTHR30535">
    <property type="entry name" value="VITAMIN B12-BINDING PROTEIN"/>
    <property type="match status" value="1"/>
</dbReference>